<dbReference type="PANTHER" id="PTHR11769:SF35">
    <property type="entry name" value="HYALURONIDASE"/>
    <property type="match status" value="1"/>
</dbReference>
<dbReference type="Gene3D" id="3.20.20.70">
    <property type="entry name" value="Aldolase class I"/>
    <property type="match status" value="1"/>
</dbReference>
<dbReference type="InterPro" id="IPR013785">
    <property type="entry name" value="Aldolase_TIM"/>
</dbReference>
<keyword evidence="8" id="KW-1185">Reference proteome</keyword>
<dbReference type="AlphaFoldDB" id="A0AAD9N1L3"/>
<evidence type="ECO:0000256" key="2">
    <source>
        <dbReference type="ARBA" id="ARBA00023157"/>
    </source>
</evidence>
<dbReference type="PIRSF" id="PIRSF038193">
    <property type="entry name" value="Hyaluronidase"/>
    <property type="match status" value="1"/>
</dbReference>
<gene>
    <name evidence="7" type="ORF">LSH36_354g01036</name>
</gene>
<feature type="disulfide bond" evidence="5">
    <location>
        <begin position="68"/>
        <end position="355"/>
    </location>
</feature>
<evidence type="ECO:0000313" key="7">
    <source>
        <dbReference type="EMBL" id="KAK2151691.1"/>
    </source>
</evidence>
<evidence type="ECO:0000256" key="3">
    <source>
        <dbReference type="PIRNR" id="PIRNR038193"/>
    </source>
</evidence>
<feature type="disulfide bond" evidence="5">
    <location>
        <begin position="229"/>
        <end position="242"/>
    </location>
</feature>
<accession>A0AAD9N1L3</accession>
<dbReference type="InterPro" id="IPR017853">
    <property type="entry name" value="GH"/>
</dbReference>
<keyword evidence="6" id="KW-0378">Hydrolase</keyword>
<dbReference type="GO" id="GO:0004415">
    <property type="term" value="F:hyalurononglucosaminidase activity"/>
    <property type="evidence" value="ECO:0007669"/>
    <property type="project" value="UniProtKB-UniRule"/>
</dbReference>
<dbReference type="PANTHER" id="PTHR11769">
    <property type="entry name" value="HYALURONIDASE"/>
    <property type="match status" value="1"/>
</dbReference>
<reference evidence="7" key="1">
    <citation type="journal article" date="2023" name="Mol. Biol. Evol.">
        <title>Third-Generation Sequencing Reveals the Adaptive Role of the Epigenome in Three Deep-Sea Polychaetes.</title>
        <authorList>
            <person name="Perez M."/>
            <person name="Aroh O."/>
            <person name="Sun Y."/>
            <person name="Lan Y."/>
            <person name="Juniper S.K."/>
            <person name="Young C.R."/>
            <person name="Angers B."/>
            <person name="Qian P.Y."/>
        </authorList>
    </citation>
    <scope>NUCLEOTIDE SEQUENCE</scope>
    <source>
        <strain evidence="7">P08H-3</strain>
    </source>
</reference>
<dbReference type="EC" id="3.2.1.35" evidence="6"/>
<evidence type="ECO:0000256" key="6">
    <source>
        <dbReference type="RuleBase" id="RU610713"/>
    </source>
</evidence>
<comment type="catalytic activity">
    <reaction evidence="6">
        <text>Random hydrolysis of (1-&gt;4)-linkages between N-acetyl-beta-D-glucosamine and D-glucuronate residues in hyaluronate.</text>
        <dbReference type="EC" id="3.2.1.35"/>
    </reaction>
</comment>
<evidence type="ECO:0000256" key="4">
    <source>
        <dbReference type="PIRSR" id="PIRSR038193-1"/>
    </source>
</evidence>
<dbReference type="Proteomes" id="UP001208570">
    <property type="component" value="Unassembled WGS sequence"/>
</dbReference>
<feature type="active site" description="Proton donor" evidence="4">
    <location>
        <position position="153"/>
    </location>
</feature>
<evidence type="ECO:0000256" key="1">
    <source>
        <dbReference type="ARBA" id="ARBA00008871"/>
    </source>
</evidence>
<dbReference type="EMBL" id="JAODUP010000354">
    <property type="protein sequence ID" value="KAK2151691.1"/>
    <property type="molecule type" value="Genomic_DNA"/>
</dbReference>
<name>A0AAD9N1L3_9ANNE</name>
<proteinExistence type="inferred from homology"/>
<organism evidence="7 8">
    <name type="scientific">Paralvinella palmiformis</name>
    <dbReference type="NCBI Taxonomy" id="53620"/>
    <lineage>
        <taxon>Eukaryota</taxon>
        <taxon>Metazoa</taxon>
        <taxon>Spiralia</taxon>
        <taxon>Lophotrochozoa</taxon>
        <taxon>Annelida</taxon>
        <taxon>Polychaeta</taxon>
        <taxon>Sedentaria</taxon>
        <taxon>Canalipalpata</taxon>
        <taxon>Terebellida</taxon>
        <taxon>Terebelliformia</taxon>
        <taxon>Alvinellidae</taxon>
        <taxon>Paralvinella</taxon>
    </lineage>
</organism>
<dbReference type="GO" id="GO:0030214">
    <property type="term" value="P:hyaluronan catabolic process"/>
    <property type="evidence" value="ECO:0007669"/>
    <property type="project" value="TreeGrafter"/>
</dbReference>
<evidence type="ECO:0000313" key="8">
    <source>
        <dbReference type="Proteomes" id="UP001208570"/>
    </source>
</evidence>
<evidence type="ECO:0000256" key="5">
    <source>
        <dbReference type="PIRSR" id="PIRSR038193-3"/>
    </source>
</evidence>
<dbReference type="Pfam" id="PF01630">
    <property type="entry name" value="Glyco_hydro_56"/>
    <property type="match status" value="1"/>
</dbReference>
<sequence>MGFFLFCCMTFQLTILFNINIYRSIIARVTPPTLNWRVNTRLSTSEENVTIKGKNKFSVYWNIPSQKCLYKYGINVDVSKYGIITNSHDGWAGEYITILPHPGLYPQVVNGTSVYGGIPQQTNLRDHVTQLLHDVNGRIPNKTFDGLVIIDYEAWQPLWSLNFDTRRIYQELSVDLVKKRHPDWSPEKIISTAKVEFENSARLFLDLTIRTAIASRPGGRWGFYHYPYCFNEDTPVVGKTGCSQGAMATNNKLLWLFQSERALYPSAYLHSPSNNTHNRLFVDARIAETKRIWEMLRKEGDVVPAYLYCTLLYKENKEFYNLVDLKNTIAKALNARLNGVVLWANHKLAKDEVTCYQLRYYVNNVLGPFVLKLLNQRKSPPPDHLS</sequence>
<keyword evidence="2 5" id="KW-1015">Disulfide bond</keyword>
<comment type="similarity">
    <text evidence="1 3 6">Belongs to the glycosyl hydrolase 56 family.</text>
</comment>
<dbReference type="InterPro" id="IPR018155">
    <property type="entry name" value="Hyaluronidase"/>
</dbReference>
<comment type="caution">
    <text evidence="7">The sequence shown here is derived from an EMBL/GenBank/DDBJ whole genome shotgun (WGS) entry which is preliminary data.</text>
</comment>
<protein>
    <recommendedName>
        <fullName evidence="6">Hyaluronidase</fullName>
        <ecNumber evidence="6">3.2.1.35</ecNumber>
    </recommendedName>
</protein>
<dbReference type="SUPFAM" id="SSF51445">
    <property type="entry name" value="(Trans)glycosidases"/>
    <property type="match status" value="1"/>
</dbReference>
<keyword evidence="6" id="KW-0326">Glycosidase</keyword>
<dbReference type="PRINTS" id="PR00846">
    <property type="entry name" value="GLHYDRLASE56"/>
</dbReference>
<dbReference type="GO" id="GO:0005975">
    <property type="term" value="P:carbohydrate metabolic process"/>
    <property type="evidence" value="ECO:0007669"/>
    <property type="project" value="UniProtKB-UniRule"/>
</dbReference>